<keyword evidence="4" id="KW-0472">Membrane</keyword>
<protein>
    <recommendedName>
        <fullName evidence="5">Histidine kinase/HSP90-like ATPase domain-containing protein</fullName>
    </recommendedName>
</protein>
<feature type="transmembrane region" description="Helical" evidence="4">
    <location>
        <begin position="136"/>
        <end position="156"/>
    </location>
</feature>
<dbReference type="AlphaFoldDB" id="A0A3E0WAV2"/>
<dbReference type="InterPro" id="IPR036890">
    <property type="entry name" value="HATPase_C_sf"/>
</dbReference>
<gene>
    <name evidence="6" type="ORF">B7R25_13230</name>
</gene>
<evidence type="ECO:0000259" key="5">
    <source>
        <dbReference type="Pfam" id="PF02518"/>
    </source>
</evidence>
<dbReference type="Pfam" id="PF02518">
    <property type="entry name" value="HATPase_c"/>
    <property type="match status" value="1"/>
</dbReference>
<dbReference type="OrthoDB" id="5125370at2"/>
<dbReference type="GO" id="GO:0016301">
    <property type="term" value="F:kinase activity"/>
    <property type="evidence" value="ECO:0007669"/>
    <property type="project" value="UniProtKB-KW"/>
</dbReference>
<keyword evidence="3" id="KW-0902">Two-component regulatory system</keyword>
<keyword evidence="4" id="KW-0812">Transmembrane</keyword>
<evidence type="ECO:0000256" key="2">
    <source>
        <dbReference type="ARBA" id="ARBA00022777"/>
    </source>
</evidence>
<evidence type="ECO:0000256" key="4">
    <source>
        <dbReference type="SAM" id="Phobius"/>
    </source>
</evidence>
<proteinExistence type="predicted"/>
<dbReference type="InterPro" id="IPR003594">
    <property type="entry name" value="HATPase_dom"/>
</dbReference>
<evidence type="ECO:0000313" key="7">
    <source>
        <dbReference type="Proteomes" id="UP000257080"/>
    </source>
</evidence>
<dbReference type="Gene3D" id="3.30.565.10">
    <property type="entry name" value="Histidine kinase-like ATPase, C-terminal domain"/>
    <property type="match status" value="1"/>
</dbReference>
<feature type="transmembrane region" description="Helical" evidence="4">
    <location>
        <begin position="162"/>
        <end position="183"/>
    </location>
</feature>
<dbReference type="PANTHER" id="PTHR24421:SF61">
    <property type="entry name" value="OXYGEN SENSOR HISTIDINE KINASE NREB"/>
    <property type="match status" value="1"/>
</dbReference>
<accession>A0A3E0WAV2</accession>
<dbReference type="InterPro" id="IPR050482">
    <property type="entry name" value="Sensor_HK_TwoCompSys"/>
</dbReference>
<dbReference type="PANTHER" id="PTHR24421">
    <property type="entry name" value="NITRATE/NITRITE SENSOR PROTEIN NARX-RELATED"/>
    <property type="match status" value="1"/>
</dbReference>
<evidence type="ECO:0000256" key="3">
    <source>
        <dbReference type="ARBA" id="ARBA00023012"/>
    </source>
</evidence>
<feature type="transmembrane region" description="Helical" evidence="4">
    <location>
        <begin position="31"/>
        <end position="50"/>
    </location>
</feature>
<organism evidence="6 7">
    <name type="scientific">Subtercola boreus</name>
    <dbReference type="NCBI Taxonomy" id="120213"/>
    <lineage>
        <taxon>Bacteria</taxon>
        <taxon>Bacillati</taxon>
        <taxon>Actinomycetota</taxon>
        <taxon>Actinomycetes</taxon>
        <taxon>Micrococcales</taxon>
        <taxon>Microbacteriaceae</taxon>
        <taxon>Subtercola</taxon>
    </lineage>
</organism>
<dbReference type="CDD" id="cd16917">
    <property type="entry name" value="HATPase_UhpB-NarQ-NarX-like"/>
    <property type="match status" value="1"/>
</dbReference>
<comment type="caution">
    <text evidence="6">The sequence shown here is derived from an EMBL/GenBank/DDBJ whole genome shotgun (WGS) entry which is preliminary data.</text>
</comment>
<dbReference type="EMBL" id="NBXE01000030">
    <property type="protein sequence ID" value="RFA25668.1"/>
    <property type="molecule type" value="Genomic_DNA"/>
</dbReference>
<dbReference type="RefSeq" id="WP_116419428.1">
    <property type="nucleotide sequence ID" value="NZ_NBXC01000025.1"/>
</dbReference>
<keyword evidence="2" id="KW-0418">Kinase</keyword>
<feature type="domain" description="Histidine kinase/HSP90-like ATPase" evidence="5">
    <location>
        <begin position="313"/>
        <end position="401"/>
    </location>
</feature>
<dbReference type="Proteomes" id="UP000257080">
    <property type="component" value="Unassembled WGS sequence"/>
</dbReference>
<sequence>MTYSSGVADGLDTATEGLAQLPADRLRLGHICAQGFGIVFALSAALNLLVPELARIASFGPALAGMAAVITGFALLPGRHSVLTAIVTYCAGLGALATFLLPGSGADNASTVATVTALASWAIPSLLVAFGHRRSLPVIAVASLIPVLVLGVVVSAPFGREVFVAIAIVGGWLAMSFAGLWLARSSRRAEAGLDRLRQGYAAERRSTETEAELRYGARVLHDTVLATLTVVAHSGVGVLPSSLRAQAAADALMLAQLRTGGIIGGRPSHATGNAEVTANRELHSTIDAWSFAHDFDIAWHGDDHVDAAPAELDALVRAVWASLENVRLHSGECRAEVTISQDARLVRAVVTDTGVGFDRDLIPRGRLGVAESIEARIASVGGSARVFSSPGHGTTVLLEVPR</sequence>
<feature type="transmembrane region" description="Helical" evidence="4">
    <location>
        <begin position="109"/>
        <end position="129"/>
    </location>
</feature>
<name>A0A3E0WAV2_9MICO</name>
<feature type="transmembrane region" description="Helical" evidence="4">
    <location>
        <begin position="83"/>
        <end position="103"/>
    </location>
</feature>
<feature type="transmembrane region" description="Helical" evidence="4">
    <location>
        <begin position="56"/>
        <end position="76"/>
    </location>
</feature>
<keyword evidence="1" id="KW-0808">Transferase</keyword>
<dbReference type="GO" id="GO:0000160">
    <property type="term" value="P:phosphorelay signal transduction system"/>
    <property type="evidence" value="ECO:0007669"/>
    <property type="project" value="UniProtKB-KW"/>
</dbReference>
<reference evidence="6 7" key="1">
    <citation type="submission" date="2017-04" db="EMBL/GenBank/DDBJ databases">
        <title>Comparative genome analysis of Subtercola boreus.</title>
        <authorList>
            <person name="Cho Y.-J."/>
            <person name="Cho A."/>
            <person name="Kim O.-S."/>
            <person name="Lee J.-I."/>
        </authorList>
    </citation>
    <scope>NUCLEOTIDE SEQUENCE [LARGE SCALE GENOMIC DNA]</scope>
    <source>
        <strain evidence="6 7">P28004</strain>
    </source>
</reference>
<keyword evidence="4" id="KW-1133">Transmembrane helix</keyword>
<dbReference type="SUPFAM" id="SSF55874">
    <property type="entry name" value="ATPase domain of HSP90 chaperone/DNA topoisomerase II/histidine kinase"/>
    <property type="match status" value="1"/>
</dbReference>
<evidence type="ECO:0000313" key="6">
    <source>
        <dbReference type="EMBL" id="RFA25668.1"/>
    </source>
</evidence>
<evidence type="ECO:0000256" key="1">
    <source>
        <dbReference type="ARBA" id="ARBA00022679"/>
    </source>
</evidence>